<sequence length="353" mass="36630">MALLLRPRPPAGRRVVGGVAGVVLLAGFGVVAVFSAMIIATEPAFDVTRRPGCVATLAAPEPPGSGEPGAGAVWSPTQRANAQAIVDTGRRMGAPARAQWIALATAMQEATLNNLSGGDRDSGGLFQQRPSQGWGTREQITDPEYAAEQFYAHLLALPGWESMPLTEAAQAVQRSAFPDAYAKWEQAAADLLAELGSTAPGDSVESLVCAPAGAGGEVPSAPGAAGAALAFAAEQLGKPYVWGATGPDTYDCSGLTMRAWQAAGVQIPRVSRDQATAGQQIPRGQAQPGDLVFWSSNGSVSGVHHVALYLGNDQIREAPTTGVPVRDRALNWQPGSYDETRVLPFVIRPGAST</sequence>
<organism evidence="8 9">
    <name type="scientific">Pseudonocardia kongjuensis</name>
    <dbReference type="NCBI Taxonomy" id="102227"/>
    <lineage>
        <taxon>Bacteria</taxon>
        <taxon>Bacillati</taxon>
        <taxon>Actinomycetota</taxon>
        <taxon>Actinomycetes</taxon>
        <taxon>Pseudonocardiales</taxon>
        <taxon>Pseudonocardiaceae</taxon>
        <taxon>Pseudonocardia</taxon>
    </lineage>
</organism>
<keyword evidence="3" id="KW-0378">Hydrolase</keyword>
<keyword evidence="4" id="KW-0788">Thiol protease</keyword>
<keyword evidence="9" id="KW-1185">Reference proteome</keyword>
<proteinExistence type="inferred from homology"/>
<evidence type="ECO:0000313" key="8">
    <source>
        <dbReference type="EMBL" id="GAA1403876.1"/>
    </source>
</evidence>
<keyword evidence="2" id="KW-0645">Protease</keyword>
<keyword evidence="6" id="KW-0812">Transmembrane</keyword>
<dbReference type="RefSeq" id="WP_344030614.1">
    <property type="nucleotide sequence ID" value="NZ_BAAAJK010000066.1"/>
</dbReference>
<dbReference type="InterPro" id="IPR051794">
    <property type="entry name" value="PG_Endopeptidase_C40"/>
</dbReference>
<evidence type="ECO:0000256" key="1">
    <source>
        <dbReference type="ARBA" id="ARBA00007074"/>
    </source>
</evidence>
<dbReference type="PROSITE" id="PS51935">
    <property type="entry name" value="NLPC_P60"/>
    <property type="match status" value="1"/>
</dbReference>
<evidence type="ECO:0000256" key="5">
    <source>
        <dbReference type="SAM" id="MobiDB-lite"/>
    </source>
</evidence>
<feature type="transmembrane region" description="Helical" evidence="6">
    <location>
        <begin position="15"/>
        <end position="40"/>
    </location>
</feature>
<dbReference type="SUPFAM" id="SSF54001">
    <property type="entry name" value="Cysteine proteinases"/>
    <property type="match status" value="1"/>
</dbReference>
<dbReference type="Pfam" id="PF00877">
    <property type="entry name" value="NLPC_P60"/>
    <property type="match status" value="1"/>
</dbReference>
<dbReference type="PANTHER" id="PTHR47359">
    <property type="entry name" value="PEPTIDOGLYCAN DL-ENDOPEPTIDASE CWLO"/>
    <property type="match status" value="1"/>
</dbReference>
<evidence type="ECO:0000259" key="7">
    <source>
        <dbReference type="PROSITE" id="PS51935"/>
    </source>
</evidence>
<feature type="domain" description="NlpC/P60" evidence="7">
    <location>
        <begin position="222"/>
        <end position="343"/>
    </location>
</feature>
<dbReference type="Proteomes" id="UP001501414">
    <property type="component" value="Unassembled WGS sequence"/>
</dbReference>
<dbReference type="Gene3D" id="3.90.1720.10">
    <property type="entry name" value="endopeptidase domain like (from Nostoc punctiforme)"/>
    <property type="match status" value="1"/>
</dbReference>
<comment type="similarity">
    <text evidence="1">Belongs to the peptidase C40 family.</text>
</comment>
<evidence type="ECO:0000256" key="6">
    <source>
        <dbReference type="SAM" id="Phobius"/>
    </source>
</evidence>
<name>A0ABN1YCA5_9PSEU</name>
<protein>
    <submittedName>
        <fullName evidence="8">C40 family peptidase</fullName>
    </submittedName>
</protein>
<keyword evidence="6" id="KW-0472">Membrane</keyword>
<dbReference type="PANTHER" id="PTHR47359:SF3">
    <property type="entry name" value="NLP_P60 DOMAIN-CONTAINING PROTEIN-RELATED"/>
    <property type="match status" value="1"/>
</dbReference>
<comment type="caution">
    <text evidence="8">The sequence shown here is derived from an EMBL/GenBank/DDBJ whole genome shotgun (WGS) entry which is preliminary data.</text>
</comment>
<gene>
    <name evidence="8" type="ORF">GCM10009613_65560</name>
</gene>
<accession>A0ABN1YCA5</accession>
<reference evidence="8 9" key="1">
    <citation type="journal article" date="2019" name="Int. J. Syst. Evol. Microbiol.">
        <title>The Global Catalogue of Microorganisms (GCM) 10K type strain sequencing project: providing services to taxonomists for standard genome sequencing and annotation.</title>
        <authorList>
            <consortium name="The Broad Institute Genomics Platform"/>
            <consortium name="The Broad Institute Genome Sequencing Center for Infectious Disease"/>
            <person name="Wu L."/>
            <person name="Ma J."/>
        </authorList>
    </citation>
    <scope>NUCLEOTIDE SEQUENCE [LARGE SCALE GENOMIC DNA]</scope>
    <source>
        <strain evidence="8 9">JCM 11896</strain>
    </source>
</reference>
<feature type="region of interest" description="Disordered" evidence="5">
    <location>
        <begin position="117"/>
        <end position="136"/>
    </location>
</feature>
<evidence type="ECO:0000256" key="4">
    <source>
        <dbReference type="ARBA" id="ARBA00022807"/>
    </source>
</evidence>
<dbReference type="EMBL" id="BAAAJK010000066">
    <property type="protein sequence ID" value="GAA1403876.1"/>
    <property type="molecule type" value="Genomic_DNA"/>
</dbReference>
<evidence type="ECO:0000256" key="2">
    <source>
        <dbReference type="ARBA" id="ARBA00022670"/>
    </source>
</evidence>
<dbReference type="InterPro" id="IPR038765">
    <property type="entry name" value="Papain-like_cys_pep_sf"/>
</dbReference>
<keyword evidence="6" id="KW-1133">Transmembrane helix</keyword>
<evidence type="ECO:0000256" key="3">
    <source>
        <dbReference type="ARBA" id="ARBA00022801"/>
    </source>
</evidence>
<dbReference type="InterPro" id="IPR000064">
    <property type="entry name" value="NLP_P60_dom"/>
</dbReference>
<evidence type="ECO:0000313" key="9">
    <source>
        <dbReference type="Proteomes" id="UP001501414"/>
    </source>
</evidence>